<proteinExistence type="predicted"/>
<evidence type="ECO:0000313" key="2">
    <source>
        <dbReference type="Proteomes" id="UP000314294"/>
    </source>
</evidence>
<organism evidence="1 2">
    <name type="scientific">Liparis tanakae</name>
    <name type="common">Tanaka's snailfish</name>
    <dbReference type="NCBI Taxonomy" id="230148"/>
    <lineage>
        <taxon>Eukaryota</taxon>
        <taxon>Metazoa</taxon>
        <taxon>Chordata</taxon>
        <taxon>Craniata</taxon>
        <taxon>Vertebrata</taxon>
        <taxon>Euteleostomi</taxon>
        <taxon>Actinopterygii</taxon>
        <taxon>Neopterygii</taxon>
        <taxon>Teleostei</taxon>
        <taxon>Neoteleostei</taxon>
        <taxon>Acanthomorphata</taxon>
        <taxon>Eupercaria</taxon>
        <taxon>Perciformes</taxon>
        <taxon>Cottioidei</taxon>
        <taxon>Cottales</taxon>
        <taxon>Liparidae</taxon>
        <taxon>Liparis</taxon>
    </lineage>
</organism>
<evidence type="ECO:0000313" key="1">
    <source>
        <dbReference type="EMBL" id="TNN54711.1"/>
    </source>
</evidence>
<accession>A0A4Z2GN77</accession>
<name>A0A4Z2GN77_9TELE</name>
<keyword evidence="2" id="KW-1185">Reference proteome</keyword>
<gene>
    <name evidence="1" type="ORF">EYF80_035054</name>
</gene>
<sequence length="143" mass="16596">MERVMLELELRQHGEQQVAVDVVELQDEVEDVFGQIADGRTRLTNTVSNSSCDTVSPSQMMELIRSTICMCTFWLWPLLRKQGRKARVCCSLKEENNNTDRLLINMNKQKRVQQQVEAREYGEASDYGKDMVDYRKVRDYGGL</sequence>
<dbReference type="Proteomes" id="UP000314294">
    <property type="component" value="Unassembled WGS sequence"/>
</dbReference>
<reference evidence="1 2" key="1">
    <citation type="submission" date="2019-03" db="EMBL/GenBank/DDBJ databases">
        <title>First draft genome of Liparis tanakae, snailfish: a comprehensive survey of snailfish specific genes.</title>
        <authorList>
            <person name="Kim W."/>
            <person name="Song I."/>
            <person name="Jeong J.-H."/>
            <person name="Kim D."/>
            <person name="Kim S."/>
            <person name="Ryu S."/>
            <person name="Song J.Y."/>
            <person name="Lee S.K."/>
        </authorList>
    </citation>
    <scope>NUCLEOTIDE SEQUENCE [LARGE SCALE GENOMIC DNA]</scope>
    <source>
        <tissue evidence="1">Muscle</tissue>
    </source>
</reference>
<dbReference type="EMBL" id="SRLO01000476">
    <property type="protein sequence ID" value="TNN54711.1"/>
    <property type="molecule type" value="Genomic_DNA"/>
</dbReference>
<comment type="caution">
    <text evidence="1">The sequence shown here is derived from an EMBL/GenBank/DDBJ whole genome shotgun (WGS) entry which is preliminary data.</text>
</comment>
<protein>
    <submittedName>
        <fullName evidence="1">Uncharacterized protein</fullName>
    </submittedName>
</protein>
<dbReference type="AlphaFoldDB" id="A0A4Z2GN77"/>